<evidence type="ECO:0000313" key="2">
    <source>
        <dbReference type="EMBL" id="KAF3570473.1"/>
    </source>
</evidence>
<evidence type="ECO:0000259" key="1">
    <source>
        <dbReference type="SMART" id="SM00579"/>
    </source>
</evidence>
<protein>
    <recommendedName>
        <fullName evidence="1">FBD domain-containing protein</fullName>
    </recommendedName>
</protein>
<reference evidence="2" key="1">
    <citation type="submission" date="2019-12" db="EMBL/GenBank/DDBJ databases">
        <title>Genome sequencing and annotation of Brassica cretica.</title>
        <authorList>
            <person name="Studholme D.J."/>
            <person name="Sarris P."/>
        </authorList>
    </citation>
    <scope>NUCLEOTIDE SEQUENCE</scope>
    <source>
        <strain evidence="2">PFS-109/04</strain>
        <tissue evidence="2">Leaf</tissue>
    </source>
</reference>
<organism evidence="2 3">
    <name type="scientific">Brassica cretica</name>
    <name type="common">Mustard</name>
    <dbReference type="NCBI Taxonomy" id="69181"/>
    <lineage>
        <taxon>Eukaryota</taxon>
        <taxon>Viridiplantae</taxon>
        <taxon>Streptophyta</taxon>
        <taxon>Embryophyta</taxon>
        <taxon>Tracheophyta</taxon>
        <taxon>Spermatophyta</taxon>
        <taxon>Magnoliopsida</taxon>
        <taxon>eudicotyledons</taxon>
        <taxon>Gunneridae</taxon>
        <taxon>Pentapetalae</taxon>
        <taxon>rosids</taxon>
        <taxon>malvids</taxon>
        <taxon>Brassicales</taxon>
        <taxon>Brassicaceae</taxon>
        <taxon>Brassiceae</taxon>
        <taxon>Brassica</taxon>
    </lineage>
</organism>
<sequence>MDEETSVKKNRRTSDLISDLPDSLLGQILSDLSEGIVDLDSHDFLEAEDNFVSFVDMFIGCENELHSNRFKFIHEFKIEAGPCEGCINDGIDYALAIDAPKLKCMTLIDHRSDNFIIHNIGPKSASIVSDMTISAKTVEVICVYCKMEQLPQFTNLACLHAYFQDTLCEMLPTFLQSCPNLHCVVLVRLISSCSHSNHTEICDKENSNLSRHGTEFVHLKTRYFANAQKELPKTSSKMKLAKYFIANCACLKKLTLSATFCNIIDEIKLFPRSSTRCQIVMA</sequence>
<gene>
    <name evidence="2" type="ORF">F2Q69_00063223</name>
</gene>
<dbReference type="InterPro" id="IPR050232">
    <property type="entry name" value="FBL13/AtMIF1-like"/>
</dbReference>
<dbReference type="EMBL" id="QGKX02000095">
    <property type="protein sequence ID" value="KAF3570473.1"/>
    <property type="molecule type" value="Genomic_DNA"/>
</dbReference>
<name>A0A8S9RCC3_BRACR</name>
<dbReference type="Pfam" id="PF08387">
    <property type="entry name" value="FBD"/>
    <property type="match status" value="1"/>
</dbReference>
<evidence type="ECO:0000313" key="3">
    <source>
        <dbReference type="Proteomes" id="UP000712600"/>
    </source>
</evidence>
<dbReference type="AlphaFoldDB" id="A0A8S9RCC3"/>
<dbReference type="PANTHER" id="PTHR31900:SF33">
    <property type="entry name" value="PROTEIN WITH RNI-LIKE_FBD-LIKE DOMAIN"/>
    <property type="match status" value="1"/>
</dbReference>
<feature type="domain" description="FBD" evidence="1">
    <location>
        <begin position="207"/>
        <end position="282"/>
    </location>
</feature>
<proteinExistence type="predicted"/>
<dbReference type="SMART" id="SM00579">
    <property type="entry name" value="FBD"/>
    <property type="match status" value="1"/>
</dbReference>
<accession>A0A8S9RCC3</accession>
<comment type="caution">
    <text evidence="2">The sequence shown here is derived from an EMBL/GenBank/DDBJ whole genome shotgun (WGS) entry which is preliminary data.</text>
</comment>
<dbReference type="Proteomes" id="UP000712600">
    <property type="component" value="Unassembled WGS sequence"/>
</dbReference>
<dbReference type="PANTHER" id="PTHR31900">
    <property type="entry name" value="F-BOX/RNI SUPERFAMILY PROTEIN-RELATED"/>
    <property type="match status" value="1"/>
</dbReference>
<dbReference type="InterPro" id="IPR006566">
    <property type="entry name" value="FBD"/>
</dbReference>